<feature type="region of interest" description="Disordered" evidence="1">
    <location>
        <begin position="260"/>
        <end position="280"/>
    </location>
</feature>
<dbReference type="PANTHER" id="PTHR28058:SF1">
    <property type="entry name" value="SMALL RIBOSOMAL SUBUNIT PROTEIN BS1M"/>
    <property type="match status" value="1"/>
</dbReference>
<dbReference type="HOGENOM" id="CLU_036734_0_0_1"/>
<dbReference type="Pfam" id="PF11709">
    <property type="entry name" value="Mit_ribos_Mrp51"/>
    <property type="match status" value="1"/>
</dbReference>
<proteinExistence type="predicted"/>
<dbReference type="Proteomes" id="UP000006352">
    <property type="component" value="Unassembled WGS sequence"/>
</dbReference>
<protein>
    <submittedName>
        <fullName evidence="2">Uncharacterized protein</fullName>
    </submittedName>
</protein>
<dbReference type="InParanoid" id="J4I8L7"/>
<reference evidence="2 3" key="1">
    <citation type="journal article" date="2012" name="Appl. Environ. Microbiol.">
        <title>Short-read sequencing for genomic analysis of the brown rot fungus Fibroporia radiculosa.</title>
        <authorList>
            <person name="Tang J.D."/>
            <person name="Perkins A.D."/>
            <person name="Sonstegard T.S."/>
            <person name="Schroeder S.G."/>
            <person name="Burgess S.C."/>
            <person name="Diehl S.V."/>
        </authorList>
    </citation>
    <scope>NUCLEOTIDE SEQUENCE [LARGE SCALE GENOMIC DNA]</scope>
    <source>
        <strain evidence="2 3">TFFH 294</strain>
    </source>
</reference>
<gene>
    <name evidence="2" type="ORF">FIBRA_01651</name>
</gene>
<evidence type="ECO:0000313" key="3">
    <source>
        <dbReference type="Proteomes" id="UP000006352"/>
    </source>
</evidence>
<dbReference type="RefSeq" id="XP_012178914.1">
    <property type="nucleotide sequence ID" value="XM_012323524.1"/>
</dbReference>
<organism evidence="2 3">
    <name type="scientific">Fibroporia radiculosa</name>
    <dbReference type="NCBI Taxonomy" id="599839"/>
    <lineage>
        <taxon>Eukaryota</taxon>
        <taxon>Fungi</taxon>
        <taxon>Dikarya</taxon>
        <taxon>Basidiomycota</taxon>
        <taxon>Agaricomycotina</taxon>
        <taxon>Agaricomycetes</taxon>
        <taxon>Polyporales</taxon>
        <taxon>Fibroporiaceae</taxon>
        <taxon>Fibroporia</taxon>
    </lineage>
</organism>
<dbReference type="PANTHER" id="PTHR28058">
    <property type="entry name" value="37S RIBOSOMAL PROTEIN MRP51, MITOCHONDRIAL"/>
    <property type="match status" value="1"/>
</dbReference>
<evidence type="ECO:0000256" key="1">
    <source>
        <dbReference type="SAM" id="MobiDB-lite"/>
    </source>
</evidence>
<name>J4I8L7_9APHY</name>
<evidence type="ECO:0000313" key="2">
    <source>
        <dbReference type="EMBL" id="CCL99631.1"/>
    </source>
</evidence>
<dbReference type="InterPro" id="IPR016712">
    <property type="entry name" value="Rbsml_bS1m-like"/>
</dbReference>
<dbReference type="STRING" id="599839.J4I8L7"/>
<dbReference type="OrthoDB" id="2735536at2759"/>
<dbReference type="EMBL" id="HE796943">
    <property type="protein sequence ID" value="CCL99631.1"/>
    <property type="molecule type" value="Genomic_DNA"/>
</dbReference>
<dbReference type="GeneID" id="24094542"/>
<keyword evidence="3" id="KW-1185">Reference proteome</keyword>
<sequence>MATPPSQFAALLRQSKFASFDPHIGQVYVSYGGHAHRGNWGLKRSLPLRRRRAAVTVKTVDSRQQQTEWKSAEPQDRWIKMWDEVGVTPRVDAGSWMMKLGPLAGLQWETDSEFAQGTRGMQDIDGMEKELRKKSKAVPNINAMSKTERTRYMEELREARPEFRQYFRVQQRMRERGKDTDEAAVEAEVEAEPEDAHPISLWEQSENPNHFQEFLERRAAKKYNALNAHIIEQRPQRFGGLVYARSSQLQSLFLSPPRAGRVLQDQGSNSRPGSRLGGRTADEDMVASFAGMTSSLNKNNRGLAMPVDWNLLSSTGERNPQASITDFRLAQAELVGAPETVAKHPTGIKSVHMRTEVEHCSAGDGVLAQANPHQPGSREYIAHEGHSVNKTMSMIRPTPKKGASFKASPTAKVDLLVTLNKVVDSSESNTYSWAEKPL</sequence>
<dbReference type="AlphaFoldDB" id="J4I8L7"/>
<accession>J4I8L7</accession>